<dbReference type="GeneID" id="34592496"/>
<dbReference type="Proteomes" id="UP000185904">
    <property type="component" value="Unassembled WGS sequence"/>
</dbReference>
<name>A0A178CKT8_9EURO</name>
<dbReference type="GO" id="GO:0016740">
    <property type="term" value="F:transferase activity"/>
    <property type="evidence" value="ECO:0007669"/>
    <property type="project" value="UniProtKB-KW"/>
</dbReference>
<dbReference type="RefSeq" id="XP_022496642.1">
    <property type="nucleotide sequence ID" value="XM_022647368.1"/>
</dbReference>
<evidence type="ECO:0000313" key="1">
    <source>
        <dbReference type="EMBL" id="OAL29712.1"/>
    </source>
</evidence>
<dbReference type="OrthoDB" id="16516at2759"/>
<proteinExistence type="predicted"/>
<keyword evidence="1" id="KW-0808">Transferase</keyword>
<keyword evidence="2" id="KW-1185">Reference proteome</keyword>
<sequence length="184" mass="20203">MLWDKKTESIVSKESSEIIRMLYTECDQHAGASTPSSARCSWSSSSHISNAGFQQPFTTTVSATGDSELIRLTGVDFFSGAVLIEKLVAPAVAMTHYNTRFSGVTAADMREVANRESLGSLEKRHRDKVAVPTPRFSVVASDEAVGSNSSWLIGLPLMVPLWHTSGLETDCDRFSISLIWYPHF</sequence>
<organism evidence="1 2">
    <name type="scientific">Fonsecaea nubica</name>
    <dbReference type="NCBI Taxonomy" id="856822"/>
    <lineage>
        <taxon>Eukaryota</taxon>
        <taxon>Fungi</taxon>
        <taxon>Dikarya</taxon>
        <taxon>Ascomycota</taxon>
        <taxon>Pezizomycotina</taxon>
        <taxon>Eurotiomycetes</taxon>
        <taxon>Chaetothyriomycetidae</taxon>
        <taxon>Chaetothyriales</taxon>
        <taxon>Herpotrichiellaceae</taxon>
        <taxon>Fonsecaea</taxon>
    </lineage>
</organism>
<dbReference type="Gene3D" id="3.30.420.10">
    <property type="entry name" value="Ribonuclease H-like superfamily/Ribonuclease H"/>
    <property type="match status" value="1"/>
</dbReference>
<dbReference type="InterPro" id="IPR036397">
    <property type="entry name" value="RNaseH_sf"/>
</dbReference>
<dbReference type="EMBL" id="LVCJ01000080">
    <property type="protein sequence ID" value="OAL29712.1"/>
    <property type="molecule type" value="Genomic_DNA"/>
</dbReference>
<dbReference type="GO" id="GO:0003676">
    <property type="term" value="F:nucleic acid binding"/>
    <property type="evidence" value="ECO:0007669"/>
    <property type="project" value="InterPro"/>
</dbReference>
<reference evidence="1 2" key="1">
    <citation type="submission" date="2016-03" db="EMBL/GenBank/DDBJ databases">
        <title>The draft genome sequence of Fonsecaea nubica causative agent of cutaneous subcutaneous infection in human host.</title>
        <authorList>
            <person name="Costa F."/>
            <person name="Sybren D.H."/>
            <person name="Raittz R.T."/>
            <person name="Weiss V.A."/>
            <person name="Leao A.C."/>
            <person name="Gomes R."/>
            <person name="De Souza E.M."/>
            <person name="Pedrosa F.O."/>
            <person name="Steffens M.B."/>
            <person name="Bombassaro A."/>
            <person name="Tadra-Sfeir M.Z."/>
            <person name="Moreno L.F."/>
            <person name="Najafzadeh M.J."/>
            <person name="Felipe M.S."/>
            <person name="Teixeira M."/>
            <person name="Sun J."/>
            <person name="Xi L."/>
            <person name="Castro M.A."/>
            <person name="Vicente V.A."/>
        </authorList>
    </citation>
    <scope>NUCLEOTIDE SEQUENCE [LARGE SCALE GENOMIC DNA]</scope>
    <source>
        <strain evidence="1 2">CBS 269.64</strain>
    </source>
</reference>
<dbReference type="AlphaFoldDB" id="A0A178CKT8"/>
<accession>A0A178CKT8</accession>
<gene>
    <name evidence="1" type="ORF">AYO20_09096</name>
</gene>
<protein>
    <submittedName>
        <fullName evidence="1">Dolichyl-phosphate beta-glucosyltransferase</fullName>
    </submittedName>
</protein>
<comment type="caution">
    <text evidence="1">The sequence shown here is derived from an EMBL/GenBank/DDBJ whole genome shotgun (WGS) entry which is preliminary data.</text>
</comment>
<dbReference type="Gene3D" id="3.40.30.10">
    <property type="entry name" value="Glutaredoxin"/>
    <property type="match status" value="1"/>
</dbReference>
<evidence type="ECO:0000313" key="2">
    <source>
        <dbReference type="Proteomes" id="UP000185904"/>
    </source>
</evidence>